<accession>A0A3S4Y7K5</accession>
<dbReference type="KEGG" id="nani:NCTC12227_00724"/>
<evidence type="ECO:0000313" key="2">
    <source>
        <dbReference type="Proteomes" id="UP000268229"/>
    </source>
</evidence>
<reference evidence="1 2" key="1">
    <citation type="submission" date="2018-12" db="EMBL/GenBank/DDBJ databases">
        <authorList>
            <consortium name="Pathogen Informatics"/>
        </authorList>
    </citation>
    <scope>NUCLEOTIDE SEQUENCE [LARGE SCALE GENOMIC DNA]</scope>
    <source>
        <strain evidence="1 2">NCTC12227</strain>
    </source>
</reference>
<dbReference type="RefSeq" id="WP_126304300.1">
    <property type="nucleotide sequence ID" value="NZ_LR134516.1"/>
</dbReference>
<organism evidence="1 2">
    <name type="scientific">Neisseria animaloris</name>
    <dbReference type="NCBI Taxonomy" id="326522"/>
    <lineage>
        <taxon>Bacteria</taxon>
        <taxon>Pseudomonadati</taxon>
        <taxon>Pseudomonadota</taxon>
        <taxon>Betaproteobacteria</taxon>
        <taxon>Neisseriales</taxon>
        <taxon>Neisseriaceae</taxon>
        <taxon>Neisseria</taxon>
    </lineage>
</organism>
<name>A0A3S4Y7K5_9NEIS</name>
<protein>
    <submittedName>
        <fullName evidence="1">Uncharacterized protein</fullName>
    </submittedName>
</protein>
<sequence length="211" mass="24743">MSQDKIDDFFKLIDETEILLDSYIFSYPYILEFFSTKFNSKNALDKHNFICGIHMIYGWMPHILELNPIDDLDNIITILNNTQKNKKISDEDLLKLAKPIDSSSVIGTSKLLHFIAPDSFAIWDNNVHKFICSKKLIDNNIYKKNIYPPKNKEYVQIPNYRAYLNLLTEIQKNSKFKDFHKSVNKKIGYEVSPLRAIELIMFLNSPNRTKK</sequence>
<dbReference type="AlphaFoldDB" id="A0A3S4Y7K5"/>
<evidence type="ECO:0000313" key="1">
    <source>
        <dbReference type="EMBL" id="VEJ21002.1"/>
    </source>
</evidence>
<dbReference type="EMBL" id="LR134516">
    <property type="protein sequence ID" value="VEJ21002.1"/>
    <property type="molecule type" value="Genomic_DNA"/>
</dbReference>
<dbReference type="Proteomes" id="UP000268229">
    <property type="component" value="Chromosome"/>
</dbReference>
<proteinExistence type="predicted"/>
<dbReference type="OrthoDB" id="9182769at2"/>
<gene>
    <name evidence="1" type="ORF">NCTC12227_00724</name>
</gene>
<keyword evidence="2" id="KW-1185">Reference proteome</keyword>